<dbReference type="GO" id="GO:0042026">
    <property type="term" value="P:protein refolding"/>
    <property type="evidence" value="ECO:0007669"/>
    <property type="project" value="UniProtKB-ARBA"/>
</dbReference>
<comment type="caution">
    <text evidence="12">The sequence shown here is derived from an EMBL/GenBank/DDBJ whole genome shotgun (WGS) entry which is preliminary data.</text>
</comment>
<organism evidence="12 13">
    <name type="scientific">Salarchaeum japonicum</name>
    <dbReference type="NCBI Taxonomy" id="555573"/>
    <lineage>
        <taxon>Archaea</taxon>
        <taxon>Methanobacteriati</taxon>
        <taxon>Methanobacteriota</taxon>
        <taxon>Stenosarchaea group</taxon>
        <taxon>Halobacteria</taxon>
        <taxon>Halobacteriales</taxon>
        <taxon>Halobacteriaceae</taxon>
    </lineage>
</organism>
<dbReference type="PROSITE" id="PS50059">
    <property type="entry name" value="FKBP_PPIASE"/>
    <property type="match status" value="1"/>
</dbReference>
<evidence type="ECO:0000256" key="8">
    <source>
        <dbReference type="PROSITE-ProRule" id="PRU00277"/>
    </source>
</evidence>
<dbReference type="AlphaFoldDB" id="A0AAV3T353"/>
<evidence type="ECO:0000313" key="13">
    <source>
        <dbReference type="Proteomes" id="UP001500194"/>
    </source>
</evidence>
<evidence type="ECO:0000256" key="1">
    <source>
        <dbReference type="ARBA" id="ARBA00000971"/>
    </source>
</evidence>
<proteinExistence type="inferred from homology"/>
<comment type="similarity">
    <text evidence="3 9">Belongs to the FKBP-type PPIase family.</text>
</comment>
<comment type="subcellular location">
    <subcellularLocation>
        <location evidence="2">Cytoplasm</location>
    </subcellularLocation>
</comment>
<dbReference type="InterPro" id="IPR001179">
    <property type="entry name" value="PPIase_FKBP_dom"/>
</dbReference>
<feature type="region of interest" description="Disordered" evidence="10">
    <location>
        <begin position="19"/>
        <end position="47"/>
    </location>
</feature>
<comment type="catalytic activity">
    <reaction evidence="1 8 9">
        <text>[protein]-peptidylproline (omega=180) = [protein]-peptidylproline (omega=0)</text>
        <dbReference type="Rhea" id="RHEA:16237"/>
        <dbReference type="Rhea" id="RHEA-COMP:10747"/>
        <dbReference type="Rhea" id="RHEA-COMP:10748"/>
        <dbReference type="ChEBI" id="CHEBI:83833"/>
        <dbReference type="ChEBI" id="CHEBI:83834"/>
        <dbReference type="EC" id="5.2.1.8"/>
    </reaction>
</comment>
<dbReference type="PANTHER" id="PTHR47861">
    <property type="entry name" value="FKBP-TYPE PEPTIDYL-PROLYL CIS-TRANS ISOMERASE SLYD"/>
    <property type="match status" value="1"/>
</dbReference>
<evidence type="ECO:0000256" key="5">
    <source>
        <dbReference type="ARBA" id="ARBA00023110"/>
    </source>
</evidence>
<accession>A0AAV3T353</accession>
<evidence type="ECO:0000256" key="2">
    <source>
        <dbReference type="ARBA" id="ARBA00004496"/>
    </source>
</evidence>
<dbReference type="GeneID" id="68573179"/>
<dbReference type="PANTHER" id="PTHR47861:SF3">
    <property type="entry name" value="FKBP-TYPE PEPTIDYL-PROLYL CIS-TRANS ISOMERASE SLYD"/>
    <property type="match status" value="1"/>
</dbReference>
<keyword evidence="13" id="KW-1185">Reference proteome</keyword>
<keyword evidence="4" id="KW-0963">Cytoplasm</keyword>
<evidence type="ECO:0000256" key="3">
    <source>
        <dbReference type="ARBA" id="ARBA00006577"/>
    </source>
</evidence>
<dbReference type="RefSeq" id="WP_227259763.1">
    <property type="nucleotide sequence ID" value="NZ_BAAADU010000002.1"/>
</dbReference>
<reference evidence="12 13" key="1">
    <citation type="journal article" date="2019" name="Int. J. Syst. Evol. Microbiol.">
        <title>The Global Catalogue of Microorganisms (GCM) 10K type strain sequencing project: providing services to taxonomists for standard genome sequencing and annotation.</title>
        <authorList>
            <consortium name="The Broad Institute Genomics Platform"/>
            <consortium name="The Broad Institute Genome Sequencing Center for Infectious Disease"/>
            <person name="Wu L."/>
            <person name="Ma J."/>
        </authorList>
    </citation>
    <scope>NUCLEOTIDE SEQUENCE [LARGE SCALE GENOMIC DNA]</scope>
    <source>
        <strain evidence="12 13">JCM 16327</strain>
    </source>
</reference>
<dbReference type="GO" id="GO:0003755">
    <property type="term" value="F:peptidyl-prolyl cis-trans isomerase activity"/>
    <property type="evidence" value="ECO:0007669"/>
    <property type="project" value="UniProtKB-UniRule"/>
</dbReference>
<gene>
    <name evidence="12" type="ORF">GCM10009019_21420</name>
</gene>
<evidence type="ECO:0000256" key="9">
    <source>
        <dbReference type="RuleBase" id="RU003915"/>
    </source>
</evidence>
<evidence type="ECO:0000256" key="4">
    <source>
        <dbReference type="ARBA" id="ARBA00022490"/>
    </source>
</evidence>
<feature type="domain" description="PPIase FKBP-type" evidence="11">
    <location>
        <begin position="6"/>
        <end position="86"/>
    </location>
</feature>
<evidence type="ECO:0000256" key="7">
    <source>
        <dbReference type="ARBA" id="ARBA00023235"/>
    </source>
</evidence>
<dbReference type="Gene3D" id="3.10.50.40">
    <property type="match status" value="1"/>
</dbReference>
<dbReference type="Pfam" id="PF00254">
    <property type="entry name" value="FKBP_C"/>
    <property type="match status" value="1"/>
</dbReference>
<dbReference type="GO" id="GO:0005737">
    <property type="term" value="C:cytoplasm"/>
    <property type="evidence" value="ECO:0007669"/>
    <property type="project" value="UniProtKB-SubCell"/>
</dbReference>
<evidence type="ECO:0000313" key="12">
    <source>
        <dbReference type="EMBL" id="GAA0657067.1"/>
    </source>
</evidence>
<evidence type="ECO:0000256" key="10">
    <source>
        <dbReference type="SAM" id="MobiDB-lite"/>
    </source>
</evidence>
<evidence type="ECO:0000259" key="11">
    <source>
        <dbReference type="PROSITE" id="PS50059"/>
    </source>
</evidence>
<dbReference type="InterPro" id="IPR046357">
    <property type="entry name" value="PPIase_dom_sf"/>
</dbReference>
<evidence type="ECO:0000256" key="6">
    <source>
        <dbReference type="ARBA" id="ARBA00023186"/>
    </source>
</evidence>
<sequence>MAIETGDTVTFEYTGRLDDGTVFDTSRESVATEEGLADEQPNREYDPLTAEVGAGQVIEGMEDGLVGLDAGETATLTIPPEEAYGEWSEERVQEFETEELTEALGQRPEEGLYLEAQNGQPGEITHVDDDVTKVDFNPRLAGETLEFEIEVVDVE</sequence>
<dbReference type="EMBL" id="BAAADU010000002">
    <property type="protein sequence ID" value="GAA0657067.1"/>
    <property type="molecule type" value="Genomic_DNA"/>
</dbReference>
<dbReference type="Proteomes" id="UP001500194">
    <property type="component" value="Unassembled WGS sequence"/>
</dbReference>
<protein>
    <recommendedName>
        <fullName evidence="9">Peptidyl-prolyl cis-trans isomerase</fullName>
        <ecNumber evidence="9">5.2.1.8</ecNumber>
    </recommendedName>
</protein>
<keyword evidence="7 8" id="KW-0413">Isomerase</keyword>
<keyword evidence="5 8" id="KW-0697">Rotamase</keyword>
<dbReference type="EC" id="5.2.1.8" evidence="9"/>
<keyword evidence="6" id="KW-0143">Chaperone</keyword>
<dbReference type="SUPFAM" id="SSF54534">
    <property type="entry name" value="FKBP-like"/>
    <property type="match status" value="1"/>
</dbReference>
<name>A0AAV3T353_9EURY</name>